<reference evidence="12 13" key="1">
    <citation type="submission" date="2018-06" db="EMBL/GenBank/DDBJ databases">
        <title>Paenibacillus imtechensis sp. nov.</title>
        <authorList>
            <person name="Pinnaka A.K."/>
            <person name="Singh H."/>
            <person name="Kaur M."/>
        </authorList>
    </citation>
    <scope>NUCLEOTIDE SEQUENCE [LARGE SCALE GENOMIC DNA]</scope>
    <source>
        <strain evidence="12 13">SMB1</strain>
    </source>
</reference>
<evidence type="ECO:0000313" key="12">
    <source>
        <dbReference type="EMBL" id="PZD93808.1"/>
    </source>
</evidence>
<evidence type="ECO:0000256" key="6">
    <source>
        <dbReference type="ARBA" id="ARBA00023235"/>
    </source>
</evidence>
<dbReference type="AlphaFoldDB" id="A0A2W1L1J2"/>
<dbReference type="SUPFAM" id="SSF52540">
    <property type="entry name" value="P-loop containing nucleoside triphosphate hydrolases"/>
    <property type="match status" value="1"/>
</dbReference>
<evidence type="ECO:0000256" key="7">
    <source>
        <dbReference type="ARBA" id="ARBA00034617"/>
    </source>
</evidence>
<keyword evidence="6" id="KW-0413">Isomerase</keyword>
<evidence type="ECO:0000256" key="4">
    <source>
        <dbReference type="ARBA" id="ARBA00022806"/>
    </source>
</evidence>
<keyword evidence="13" id="KW-1185">Reference proteome</keyword>
<keyword evidence="3" id="KW-0378">Hydrolase</keyword>
<proteinExistence type="inferred from homology"/>
<evidence type="ECO:0000256" key="2">
    <source>
        <dbReference type="ARBA" id="ARBA00022741"/>
    </source>
</evidence>
<dbReference type="Pfam" id="PF04851">
    <property type="entry name" value="ResIII"/>
    <property type="match status" value="1"/>
</dbReference>
<dbReference type="InterPro" id="IPR014001">
    <property type="entry name" value="Helicase_ATP-bd"/>
</dbReference>
<dbReference type="GO" id="GO:0016787">
    <property type="term" value="F:hydrolase activity"/>
    <property type="evidence" value="ECO:0007669"/>
    <property type="project" value="UniProtKB-KW"/>
</dbReference>
<dbReference type="PANTHER" id="PTHR11274">
    <property type="entry name" value="RAD25/XP-B DNA REPAIR HELICASE"/>
    <property type="match status" value="1"/>
</dbReference>
<comment type="caution">
    <text evidence="12">The sequence shown here is derived from an EMBL/GenBank/DDBJ whole genome shotgun (WGS) entry which is preliminary data.</text>
</comment>
<dbReference type="InterPro" id="IPR050615">
    <property type="entry name" value="ATP-dep_DNA_Helicase"/>
</dbReference>
<dbReference type="NCBIfam" id="NF045503">
    <property type="entry name" value="repair_heli_XPB"/>
    <property type="match status" value="1"/>
</dbReference>
<dbReference type="GO" id="GO:0005524">
    <property type="term" value="F:ATP binding"/>
    <property type="evidence" value="ECO:0007669"/>
    <property type="project" value="UniProtKB-KW"/>
</dbReference>
<evidence type="ECO:0000256" key="8">
    <source>
        <dbReference type="ARBA" id="ARBA00034808"/>
    </source>
</evidence>
<dbReference type="Pfam" id="PF13625">
    <property type="entry name" value="Helicase_C_3"/>
    <property type="match status" value="1"/>
</dbReference>
<organism evidence="12 13">
    <name type="scientific">Paenibacillus sambharensis</name>
    <dbReference type="NCBI Taxonomy" id="1803190"/>
    <lineage>
        <taxon>Bacteria</taxon>
        <taxon>Bacillati</taxon>
        <taxon>Bacillota</taxon>
        <taxon>Bacilli</taxon>
        <taxon>Bacillales</taxon>
        <taxon>Paenibacillaceae</taxon>
        <taxon>Paenibacillus</taxon>
    </lineage>
</organism>
<gene>
    <name evidence="12" type="ORF">DNH61_20070</name>
</gene>
<dbReference type="EC" id="5.6.2.4" evidence="8"/>
<keyword evidence="2" id="KW-0547">Nucleotide-binding</keyword>
<dbReference type="Proteomes" id="UP000249522">
    <property type="component" value="Unassembled WGS sequence"/>
</dbReference>
<evidence type="ECO:0000256" key="5">
    <source>
        <dbReference type="ARBA" id="ARBA00022840"/>
    </source>
</evidence>
<keyword evidence="5" id="KW-0067">ATP-binding</keyword>
<dbReference type="PROSITE" id="PS51192">
    <property type="entry name" value="HELICASE_ATP_BIND_1"/>
    <property type="match status" value="1"/>
</dbReference>
<dbReference type="InterPro" id="IPR032830">
    <property type="entry name" value="XPB/Ssl2_N"/>
</dbReference>
<evidence type="ECO:0000313" key="13">
    <source>
        <dbReference type="Proteomes" id="UP000249522"/>
    </source>
</evidence>
<feature type="domain" description="Helicase C-terminal" evidence="11">
    <location>
        <begin position="411"/>
        <end position="558"/>
    </location>
</feature>
<dbReference type="InterPro" id="IPR001650">
    <property type="entry name" value="Helicase_C-like"/>
</dbReference>
<dbReference type="InterPro" id="IPR027417">
    <property type="entry name" value="P-loop_NTPase"/>
</dbReference>
<evidence type="ECO:0000259" key="11">
    <source>
        <dbReference type="PROSITE" id="PS51194"/>
    </source>
</evidence>
<sequence>MLTQDGPLIVQSDLQVLLDTRHPRAEHSQSRLARFADLVKRPGDLHTYRITSLSIWNALASGMTAGDILECLQSGSRYDVPGQVLDTLELLAWRYGKIHLVRKDGDVQLVCGEQQLAAELDADACVRENAVRMENGRWRLKPGKRGLMKQELLRSGYPVVDLAGYDAGEALQVELLAESRSGQPFQLRDYQAEAVELFHREGDVYGGSGVLVLPCGAGKTVIGIAALARLSCAALILTSSMTSVRQWRSELLDKTSLTPEDIGEYAGRGREVKPITIATYQMVTHRHASTGEYSHMRLFDERDWGLIIYDEVHTLPAPVFRRTADIQATRRLGLTATLVREDGREEDVFSLIGPKRYDLPWKKLEEQGHIAAVTCNEVRVALEGVNRDRYHAAAPRERNRLAAENPAKLAAVRELLGRHPGRPALVVGQYLKQLGELAGMLNAPLLTGQTPQEERMRLYDRFKQGEIPVLVVSKIANFAVDLPDAAVAIQVSGSFGSRQEEAQRIGRLLRPKRGDNTAWFYTLVTADTKETEYARKRQLFLAGQGYTYRVEEEFGRLDEHDRKDVAGS</sequence>
<evidence type="ECO:0000256" key="9">
    <source>
        <dbReference type="ARBA" id="ARBA00048988"/>
    </source>
</evidence>
<dbReference type="PRINTS" id="PR00851">
    <property type="entry name" value="XRODRMPGMNTB"/>
</dbReference>
<accession>A0A2W1L1J2</accession>
<comment type="catalytic activity">
    <reaction evidence="7">
        <text>Couples ATP hydrolysis with the unwinding of duplex DNA by translocating in the 3'-5' direction.</text>
        <dbReference type="EC" id="5.6.2.4"/>
    </reaction>
</comment>
<comment type="catalytic activity">
    <reaction evidence="9">
        <text>ATP + H2O = ADP + phosphate + H(+)</text>
        <dbReference type="Rhea" id="RHEA:13065"/>
        <dbReference type="ChEBI" id="CHEBI:15377"/>
        <dbReference type="ChEBI" id="CHEBI:15378"/>
        <dbReference type="ChEBI" id="CHEBI:30616"/>
        <dbReference type="ChEBI" id="CHEBI:43474"/>
        <dbReference type="ChEBI" id="CHEBI:456216"/>
        <dbReference type="EC" id="5.6.2.4"/>
    </reaction>
</comment>
<dbReference type="PANTHER" id="PTHR11274:SF0">
    <property type="entry name" value="GENERAL TRANSCRIPTION AND DNA REPAIR FACTOR IIH HELICASE SUBUNIT XPB"/>
    <property type="match status" value="1"/>
</dbReference>
<dbReference type="RefSeq" id="WP_111148619.1">
    <property type="nucleotide sequence ID" value="NZ_QKRB01000055.1"/>
</dbReference>
<evidence type="ECO:0000256" key="3">
    <source>
        <dbReference type="ARBA" id="ARBA00022801"/>
    </source>
</evidence>
<dbReference type="InterPro" id="IPR006935">
    <property type="entry name" value="Helicase/UvrB_N"/>
</dbReference>
<comment type="similarity">
    <text evidence="1">Belongs to the helicase family. RAD25/XPB subfamily.</text>
</comment>
<evidence type="ECO:0000256" key="1">
    <source>
        <dbReference type="ARBA" id="ARBA00006637"/>
    </source>
</evidence>
<protein>
    <recommendedName>
        <fullName evidence="8">DNA 3'-5' helicase</fullName>
        <ecNumber evidence="8">5.6.2.4</ecNumber>
    </recommendedName>
</protein>
<dbReference type="GO" id="GO:0043138">
    <property type="term" value="F:3'-5' DNA helicase activity"/>
    <property type="evidence" value="ECO:0007669"/>
    <property type="project" value="UniProtKB-EC"/>
</dbReference>
<dbReference type="Gene3D" id="3.40.50.300">
    <property type="entry name" value="P-loop containing nucleotide triphosphate hydrolases"/>
    <property type="match status" value="2"/>
</dbReference>
<dbReference type="Pfam" id="PF16203">
    <property type="entry name" value="ERCC3_RAD25_C"/>
    <property type="match status" value="1"/>
</dbReference>
<dbReference type="GO" id="GO:0003677">
    <property type="term" value="F:DNA binding"/>
    <property type="evidence" value="ECO:0007669"/>
    <property type="project" value="InterPro"/>
</dbReference>
<dbReference type="OrthoDB" id="9802848at2"/>
<evidence type="ECO:0000259" key="10">
    <source>
        <dbReference type="PROSITE" id="PS51192"/>
    </source>
</evidence>
<keyword evidence="4 12" id="KW-0347">Helicase</keyword>
<dbReference type="InterPro" id="IPR032438">
    <property type="entry name" value="ERCC3_RAD25_C"/>
</dbReference>
<dbReference type="SMART" id="SM00490">
    <property type="entry name" value="HELICc"/>
    <property type="match status" value="1"/>
</dbReference>
<dbReference type="EMBL" id="QKRB01000055">
    <property type="protein sequence ID" value="PZD93808.1"/>
    <property type="molecule type" value="Genomic_DNA"/>
</dbReference>
<dbReference type="PROSITE" id="PS51194">
    <property type="entry name" value="HELICASE_CTER"/>
    <property type="match status" value="1"/>
</dbReference>
<name>A0A2W1L1J2_9BACL</name>
<dbReference type="SMART" id="SM00487">
    <property type="entry name" value="DEXDc"/>
    <property type="match status" value="1"/>
</dbReference>
<feature type="domain" description="Helicase ATP-binding" evidence="10">
    <location>
        <begin position="200"/>
        <end position="356"/>
    </location>
</feature>
<dbReference type="CDD" id="cd18789">
    <property type="entry name" value="SF2_C_XPB"/>
    <property type="match status" value="1"/>
</dbReference>